<sequence length="98" mass="10989">MFDFLPHNAYTQKYDLDILKEMAGAKIAAGLVRNLIKQNLQRDFALITDLLNLLDGYLALPYVIFAQTFALLTAAKVRITADNLSLSETVKGVMIHDF</sequence>
<reference evidence="2 3" key="1">
    <citation type="journal article" date="2023" name="Microbiol. Spectr.">
        <title>Symbiosis of Carpenter Bees with Uncharacterized Lactic Acid Bacteria Showing NAD Auxotrophy.</title>
        <authorList>
            <person name="Kawasaki S."/>
            <person name="Ozawa K."/>
            <person name="Mori T."/>
            <person name="Yamamoto A."/>
            <person name="Ito M."/>
            <person name="Ohkuma M."/>
            <person name="Sakamoto M."/>
            <person name="Matsutani M."/>
        </authorList>
    </citation>
    <scope>NUCLEOTIDE SEQUENCE [LARGE SCALE GENOMIC DNA]</scope>
    <source>
        <strain evidence="2 3">XA3</strain>
    </source>
</reference>
<dbReference type="KEGG" id="xap:XA3_13100"/>
<dbReference type="EMBL" id="AP026802">
    <property type="protein sequence ID" value="BDR58869.1"/>
    <property type="molecule type" value="Genomic_DNA"/>
</dbReference>
<evidence type="ECO:0000313" key="3">
    <source>
        <dbReference type="Proteomes" id="UP001321861"/>
    </source>
</evidence>
<accession>A0AAU9D524</accession>
<keyword evidence="1" id="KW-0812">Transmembrane</keyword>
<dbReference type="RefSeq" id="WP_317634696.1">
    <property type="nucleotide sequence ID" value="NZ_AP026802.1"/>
</dbReference>
<protein>
    <submittedName>
        <fullName evidence="2">Uncharacterized protein</fullName>
    </submittedName>
</protein>
<keyword evidence="1" id="KW-0472">Membrane</keyword>
<dbReference type="Proteomes" id="UP001321861">
    <property type="component" value="Chromosome"/>
</dbReference>
<evidence type="ECO:0000256" key="1">
    <source>
        <dbReference type="SAM" id="Phobius"/>
    </source>
</evidence>
<proteinExistence type="predicted"/>
<name>A0AAU9D524_9LACO</name>
<gene>
    <name evidence="2" type="ORF">XA3_13100</name>
</gene>
<evidence type="ECO:0000313" key="2">
    <source>
        <dbReference type="EMBL" id="BDR58869.1"/>
    </source>
</evidence>
<dbReference type="AlphaFoldDB" id="A0AAU9D524"/>
<organism evidence="2 3">
    <name type="scientific">Xylocopilactobacillus apicola</name>
    <dbReference type="NCBI Taxonomy" id="2932184"/>
    <lineage>
        <taxon>Bacteria</taxon>
        <taxon>Bacillati</taxon>
        <taxon>Bacillota</taxon>
        <taxon>Bacilli</taxon>
        <taxon>Lactobacillales</taxon>
        <taxon>Lactobacillaceae</taxon>
        <taxon>Xylocopilactobacillus</taxon>
    </lineage>
</organism>
<feature type="transmembrane region" description="Helical" evidence="1">
    <location>
        <begin position="56"/>
        <end position="75"/>
    </location>
</feature>
<dbReference type="Gene3D" id="3.40.50.10490">
    <property type="entry name" value="Glucose-6-phosphate isomerase like protein, domain 1"/>
    <property type="match status" value="1"/>
</dbReference>
<keyword evidence="3" id="KW-1185">Reference proteome</keyword>
<keyword evidence="1" id="KW-1133">Transmembrane helix</keyword>